<dbReference type="Gene3D" id="3.90.1150.10">
    <property type="entry name" value="Aspartate Aminotransferase, domain 1"/>
    <property type="match status" value="1"/>
</dbReference>
<evidence type="ECO:0000256" key="5">
    <source>
        <dbReference type="ARBA" id="ARBA00022679"/>
    </source>
</evidence>
<organism evidence="10 11">
    <name type="scientific">Aureimonas glaciei</name>
    <dbReference type="NCBI Taxonomy" id="1776957"/>
    <lineage>
        <taxon>Bacteria</taxon>
        <taxon>Pseudomonadati</taxon>
        <taxon>Pseudomonadota</taxon>
        <taxon>Alphaproteobacteria</taxon>
        <taxon>Hyphomicrobiales</taxon>
        <taxon>Aurantimonadaceae</taxon>
        <taxon>Aureimonas</taxon>
    </lineage>
</organism>
<dbReference type="InterPro" id="IPR050596">
    <property type="entry name" value="AspAT/PAT-like"/>
</dbReference>
<dbReference type="EMBL" id="BMJJ01000016">
    <property type="protein sequence ID" value="GGD39740.1"/>
    <property type="molecule type" value="Genomic_DNA"/>
</dbReference>
<evidence type="ECO:0000313" key="10">
    <source>
        <dbReference type="EMBL" id="GGD39740.1"/>
    </source>
</evidence>
<dbReference type="InterPro" id="IPR015421">
    <property type="entry name" value="PyrdxlP-dep_Trfase_major"/>
</dbReference>
<dbReference type="Pfam" id="PF00155">
    <property type="entry name" value="Aminotran_1_2"/>
    <property type="match status" value="1"/>
</dbReference>
<comment type="similarity">
    <text evidence="2 8">Belongs to the class-I pyridoxal-phosphate-dependent aminotransferase family.</text>
</comment>
<accession>A0A916YCS4</accession>
<comment type="caution">
    <text evidence="10">The sequence shown here is derived from an EMBL/GenBank/DDBJ whole genome shotgun (WGS) entry which is preliminary data.</text>
</comment>
<dbReference type="InterPro" id="IPR015424">
    <property type="entry name" value="PyrdxlP-dep_Trfase"/>
</dbReference>
<dbReference type="Gene3D" id="3.40.640.10">
    <property type="entry name" value="Type I PLP-dependent aspartate aminotransferase-like (Major domain)"/>
    <property type="match status" value="1"/>
</dbReference>
<protein>
    <recommendedName>
        <fullName evidence="8">Aminotransferase</fullName>
        <ecNumber evidence="8">2.6.1.-</ecNumber>
    </recommendedName>
</protein>
<comment type="catalytic activity">
    <reaction evidence="7">
        <text>L-aspartate + 2-oxoglutarate = oxaloacetate + L-glutamate</text>
        <dbReference type="Rhea" id="RHEA:21824"/>
        <dbReference type="ChEBI" id="CHEBI:16452"/>
        <dbReference type="ChEBI" id="CHEBI:16810"/>
        <dbReference type="ChEBI" id="CHEBI:29985"/>
        <dbReference type="ChEBI" id="CHEBI:29991"/>
        <dbReference type="EC" id="2.6.1.1"/>
    </reaction>
</comment>
<evidence type="ECO:0000256" key="2">
    <source>
        <dbReference type="ARBA" id="ARBA00007441"/>
    </source>
</evidence>
<dbReference type="EC" id="2.6.1.-" evidence="8"/>
<evidence type="ECO:0000256" key="3">
    <source>
        <dbReference type="ARBA" id="ARBA00011738"/>
    </source>
</evidence>
<reference evidence="10" key="1">
    <citation type="journal article" date="2014" name="Int. J. Syst. Evol. Microbiol.">
        <title>Complete genome sequence of Corynebacterium casei LMG S-19264T (=DSM 44701T), isolated from a smear-ripened cheese.</title>
        <authorList>
            <consortium name="US DOE Joint Genome Institute (JGI-PGF)"/>
            <person name="Walter F."/>
            <person name="Albersmeier A."/>
            <person name="Kalinowski J."/>
            <person name="Ruckert C."/>
        </authorList>
    </citation>
    <scope>NUCLEOTIDE SEQUENCE</scope>
    <source>
        <strain evidence="10">CGMCC 1.15493</strain>
    </source>
</reference>
<evidence type="ECO:0000256" key="7">
    <source>
        <dbReference type="ARBA" id="ARBA00049185"/>
    </source>
</evidence>
<dbReference type="PANTHER" id="PTHR46383">
    <property type="entry name" value="ASPARTATE AMINOTRANSFERASE"/>
    <property type="match status" value="1"/>
</dbReference>
<comment type="subunit">
    <text evidence="3">Homodimer.</text>
</comment>
<evidence type="ECO:0000313" key="11">
    <source>
        <dbReference type="Proteomes" id="UP000613160"/>
    </source>
</evidence>
<proteinExistence type="inferred from homology"/>
<dbReference type="Proteomes" id="UP000613160">
    <property type="component" value="Unassembled WGS sequence"/>
</dbReference>
<dbReference type="PANTHER" id="PTHR46383:SF1">
    <property type="entry name" value="ASPARTATE AMINOTRANSFERASE"/>
    <property type="match status" value="1"/>
</dbReference>
<evidence type="ECO:0000259" key="9">
    <source>
        <dbReference type="Pfam" id="PF00155"/>
    </source>
</evidence>
<dbReference type="InterPro" id="IPR004839">
    <property type="entry name" value="Aminotransferase_I/II_large"/>
</dbReference>
<comment type="cofactor">
    <cofactor evidence="1 8">
        <name>pyridoxal 5'-phosphate</name>
        <dbReference type="ChEBI" id="CHEBI:597326"/>
    </cofactor>
</comment>
<dbReference type="GO" id="GO:0004069">
    <property type="term" value="F:L-aspartate:2-oxoglutarate aminotransferase activity"/>
    <property type="evidence" value="ECO:0007669"/>
    <property type="project" value="UniProtKB-EC"/>
</dbReference>
<dbReference type="AlphaFoldDB" id="A0A916YCS4"/>
<dbReference type="CDD" id="cd00609">
    <property type="entry name" value="AAT_like"/>
    <property type="match status" value="1"/>
</dbReference>
<dbReference type="InterPro" id="IPR004838">
    <property type="entry name" value="NHTrfase_class1_PyrdxlP-BS"/>
</dbReference>
<feature type="domain" description="Aminotransferase class I/classII large" evidence="9">
    <location>
        <begin position="32"/>
        <end position="392"/>
    </location>
</feature>
<evidence type="ECO:0000256" key="1">
    <source>
        <dbReference type="ARBA" id="ARBA00001933"/>
    </source>
</evidence>
<sequence>MAFLADVLDRVKPSATIAVSQKARELKAQGMDVIGLGAGEPDFDTPDNIKAAAIDAINRGETKYTPVSGIPELREAIAKKFKRENNLDYTPAQTIVGTGGKQILFNAFMATLNPGDEVIIPAPYWVSYPEMVAICGGTPVFVTAGIETNFKLTPEALETAITPKTKWFLFNSPSNPSGAAYSRDELKALTDVLMRHEHVWVLTDDMYEHLVYGDFVFTTPAEVEPGLYDRTLTMNGVSKAYAMTGWRIGYAAGPLPLIKAMDMIQGQQTSGACSIAQWAAVEALNGTQDFIPENRRIFEARRDLVVSMLNQATGLECPSPEGAFYVYPSCKALIGKKTPAGKVIETDVDFVTALLEAEGVAVVQGSAFGLGPNFRISYATSEKLLEDACSRIQRFCASLKD</sequence>
<dbReference type="SUPFAM" id="SSF53383">
    <property type="entry name" value="PLP-dependent transferases"/>
    <property type="match status" value="1"/>
</dbReference>
<evidence type="ECO:0000256" key="6">
    <source>
        <dbReference type="ARBA" id="ARBA00022898"/>
    </source>
</evidence>
<keyword evidence="11" id="KW-1185">Reference proteome</keyword>
<evidence type="ECO:0000256" key="4">
    <source>
        <dbReference type="ARBA" id="ARBA00022576"/>
    </source>
</evidence>
<gene>
    <name evidence="10" type="primary">aatA</name>
    <name evidence="10" type="ORF">GCM10011335_48020</name>
</gene>
<name>A0A916YCS4_9HYPH</name>
<reference evidence="10" key="2">
    <citation type="submission" date="2020-09" db="EMBL/GenBank/DDBJ databases">
        <authorList>
            <person name="Sun Q."/>
            <person name="Zhou Y."/>
        </authorList>
    </citation>
    <scope>NUCLEOTIDE SEQUENCE</scope>
    <source>
        <strain evidence="10">CGMCC 1.15493</strain>
    </source>
</reference>
<dbReference type="FunFam" id="3.40.640.10:FF:000033">
    <property type="entry name" value="Aspartate aminotransferase"/>
    <property type="match status" value="1"/>
</dbReference>
<evidence type="ECO:0000256" key="8">
    <source>
        <dbReference type="RuleBase" id="RU000481"/>
    </source>
</evidence>
<keyword evidence="4 8" id="KW-0032">Aminotransferase</keyword>
<dbReference type="GO" id="GO:0030170">
    <property type="term" value="F:pyridoxal phosphate binding"/>
    <property type="evidence" value="ECO:0007669"/>
    <property type="project" value="InterPro"/>
</dbReference>
<dbReference type="GO" id="GO:0006520">
    <property type="term" value="P:amino acid metabolic process"/>
    <property type="evidence" value="ECO:0007669"/>
    <property type="project" value="InterPro"/>
</dbReference>
<dbReference type="RefSeq" id="WP_188854988.1">
    <property type="nucleotide sequence ID" value="NZ_BMJJ01000016.1"/>
</dbReference>
<keyword evidence="6" id="KW-0663">Pyridoxal phosphate</keyword>
<keyword evidence="5 8" id="KW-0808">Transferase</keyword>
<dbReference type="PROSITE" id="PS00105">
    <property type="entry name" value="AA_TRANSFER_CLASS_1"/>
    <property type="match status" value="1"/>
</dbReference>
<dbReference type="InterPro" id="IPR015422">
    <property type="entry name" value="PyrdxlP-dep_Trfase_small"/>
</dbReference>